<evidence type="ECO:0000313" key="4">
    <source>
        <dbReference type="Proteomes" id="UP001159427"/>
    </source>
</evidence>
<reference evidence="3 4" key="1">
    <citation type="submission" date="2022-05" db="EMBL/GenBank/DDBJ databases">
        <authorList>
            <consortium name="Genoscope - CEA"/>
            <person name="William W."/>
        </authorList>
    </citation>
    <scope>NUCLEOTIDE SEQUENCE [LARGE SCALE GENOMIC DNA]</scope>
</reference>
<evidence type="ECO:0008006" key="5">
    <source>
        <dbReference type="Google" id="ProtNLM"/>
    </source>
</evidence>
<organism evidence="3 4">
    <name type="scientific">Porites evermanni</name>
    <dbReference type="NCBI Taxonomy" id="104178"/>
    <lineage>
        <taxon>Eukaryota</taxon>
        <taxon>Metazoa</taxon>
        <taxon>Cnidaria</taxon>
        <taxon>Anthozoa</taxon>
        <taxon>Hexacorallia</taxon>
        <taxon>Scleractinia</taxon>
        <taxon>Fungiina</taxon>
        <taxon>Poritidae</taxon>
        <taxon>Porites</taxon>
    </lineage>
</organism>
<feature type="transmembrane region" description="Helical" evidence="2">
    <location>
        <begin position="177"/>
        <end position="200"/>
    </location>
</feature>
<keyword evidence="2" id="KW-0472">Membrane</keyword>
<feature type="transmembrane region" description="Helical" evidence="2">
    <location>
        <begin position="40"/>
        <end position="62"/>
    </location>
</feature>
<sequence>MALPSIRLCGRMLFLFLLSLQNVIPFLLFVFMFINKEHATILASLAISSIVLCPAFEVLFGYRPGRRRLSYFFRGWQFYIHIVLVPSIIFAFGVQASLEGKVLFCQSADKLKVCTLCTTPFLLLLLLTTADDSFSSNSHKELVRNLSVLMVSDLFDAIEMLNHAFECSLGAFDVSTIFLVIGAIITLIVSSLQMAEYEFIEGVEGESNEQIRYKPKVFRKIVELATNLVALTIRLEVLIGHGKSRATVGTIVIFKNFTAIILAVMHISSLTPPTQTLKDQG</sequence>
<evidence type="ECO:0000313" key="3">
    <source>
        <dbReference type="EMBL" id="CAH3189192.1"/>
    </source>
</evidence>
<evidence type="ECO:0000256" key="1">
    <source>
        <dbReference type="ARBA" id="ARBA00007711"/>
    </source>
</evidence>
<proteinExistence type="inferred from homology"/>
<gene>
    <name evidence="3" type="ORF">PEVE_00019124</name>
</gene>
<comment type="similarity">
    <text evidence="1">Belongs to the TMEM121 family.</text>
</comment>
<comment type="caution">
    <text evidence="3">The sequence shown here is derived from an EMBL/GenBank/DDBJ whole genome shotgun (WGS) entry which is preliminary data.</text>
</comment>
<feature type="transmembrane region" description="Helical" evidence="2">
    <location>
        <begin position="12"/>
        <end position="34"/>
    </location>
</feature>
<name>A0ABN8SFR1_9CNID</name>
<dbReference type="Proteomes" id="UP001159427">
    <property type="component" value="Unassembled WGS sequence"/>
</dbReference>
<dbReference type="InterPro" id="IPR032776">
    <property type="entry name" value="CECR6/TMEM121"/>
</dbReference>
<evidence type="ECO:0000256" key="2">
    <source>
        <dbReference type="SAM" id="Phobius"/>
    </source>
</evidence>
<dbReference type="EMBL" id="CALNXI010002588">
    <property type="protein sequence ID" value="CAH3189192.1"/>
    <property type="molecule type" value="Genomic_DNA"/>
</dbReference>
<keyword evidence="4" id="KW-1185">Reference proteome</keyword>
<accession>A0ABN8SFR1</accession>
<protein>
    <recommendedName>
        <fullName evidence="5">Transmembrane protein</fullName>
    </recommendedName>
</protein>
<feature type="transmembrane region" description="Helical" evidence="2">
    <location>
        <begin position="78"/>
        <end position="98"/>
    </location>
</feature>
<feature type="transmembrane region" description="Helical" evidence="2">
    <location>
        <begin position="246"/>
        <end position="268"/>
    </location>
</feature>
<keyword evidence="2" id="KW-0812">Transmembrane</keyword>
<keyword evidence="2" id="KW-1133">Transmembrane helix</keyword>
<dbReference type="Pfam" id="PF14997">
    <property type="entry name" value="CECR6_TMEM121"/>
    <property type="match status" value="1"/>
</dbReference>